<name>A0A5C3QM50_9AGAR</name>
<proteinExistence type="predicted"/>
<dbReference type="EMBL" id="ML178821">
    <property type="protein sequence ID" value="TFL02862.1"/>
    <property type="molecule type" value="Genomic_DNA"/>
</dbReference>
<organism evidence="1 2">
    <name type="scientific">Pterulicium gracile</name>
    <dbReference type="NCBI Taxonomy" id="1884261"/>
    <lineage>
        <taxon>Eukaryota</taxon>
        <taxon>Fungi</taxon>
        <taxon>Dikarya</taxon>
        <taxon>Basidiomycota</taxon>
        <taxon>Agaricomycotina</taxon>
        <taxon>Agaricomycetes</taxon>
        <taxon>Agaricomycetidae</taxon>
        <taxon>Agaricales</taxon>
        <taxon>Pleurotineae</taxon>
        <taxon>Pterulaceae</taxon>
        <taxon>Pterulicium</taxon>
    </lineage>
</organism>
<gene>
    <name evidence="1" type="ORF">BDV98DRAFT_655098</name>
</gene>
<protein>
    <submittedName>
        <fullName evidence="1">Uncharacterized protein</fullName>
    </submittedName>
</protein>
<keyword evidence="2" id="KW-1185">Reference proteome</keyword>
<accession>A0A5C3QM50</accession>
<evidence type="ECO:0000313" key="2">
    <source>
        <dbReference type="Proteomes" id="UP000305067"/>
    </source>
</evidence>
<dbReference type="Proteomes" id="UP000305067">
    <property type="component" value="Unassembled WGS sequence"/>
</dbReference>
<dbReference type="AlphaFoldDB" id="A0A5C3QM50"/>
<reference evidence="1 2" key="1">
    <citation type="journal article" date="2019" name="Nat. Ecol. Evol.">
        <title>Megaphylogeny resolves global patterns of mushroom evolution.</title>
        <authorList>
            <person name="Varga T."/>
            <person name="Krizsan K."/>
            <person name="Foldi C."/>
            <person name="Dima B."/>
            <person name="Sanchez-Garcia M."/>
            <person name="Sanchez-Ramirez S."/>
            <person name="Szollosi G.J."/>
            <person name="Szarkandi J.G."/>
            <person name="Papp V."/>
            <person name="Albert L."/>
            <person name="Andreopoulos W."/>
            <person name="Angelini C."/>
            <person name="Antonin V."/>
            <person name="Barry K.W."/>
            <person name="Bougher N.L."/>
            <person name="Buchanan P."/>
            <person name="Buyck B."/>
            <person name="Bense V."/>
            <person name="Catcheside P."/>
            <person name="Chovatia M."/>
            <person name="Cooper J."/>
            <person name="Damon W."/>
            <person name="Desjardin D."/>
            <person name="Finy P."/>
            <person name="Geml J."/>
            <person name="Haridas S."/>
            <person name="Hughes K."/>
            <person name="Justo A."/>
            <person name="Karasinski D."/>
            <person name="Kautmanova I."/>
            <person name="Kiss B."/>
            <person name="Kocsube S."/>
            <person name="Kotiranta H."/>
            <person name="LaButti K.M."/>
            <person name="Lechner B.E."/>
            <person name="Liimatainen K."/>
            <person name="Lipzen A."/>
            <person name="Lukacs Z."/>
            <person name="Mihaltcheva S."/>
            <person name="Morgado L.N."/>
            <person name="Niskanen T."/>
            <person name="Noordeloos M.E."/>
            <person name="Ohm R.A."/>
            <person name="Ortiz-Santana B."/>
            <person name="Ovrebo C."/>
            <person name="Racz N."/>
            <person name="Riley R."/>
            <person name="Savchenko A."/>
            <person name="Shiryaev A."/>
            <person name="Soop K."/>
            <person name="Spirin V."/>
            <person name="Szebenyi C."/>
            <person name="Tomsovsky M."/>
            <person name="Tulloss R.E."/>
            <person name="Uehling J."/>
            <person name="Grigoriev I.V."/>
            <person name="Vagvolgyi C."/>
            <person name="Papp T."/>
            <person name="Martin F.M."/>
            <person name="Miettinen O."/>
            <person name="Hibbett D.S."/>
            <person name="Nagy L.G."/>
        </authorList>
    </citation>
    <scope>NUCLEOTIDE SEQUENCE [LARGE SCALE GENOMIC DNA]</scope>
    <source>
        <strain evidence="1 2">CBS 309.79</strain>
    </source>
</reference>
<sequence>MSHRRLDNPTLIVPFSTLNPSIDFNVANFFDFPAEGWLNQGTDRGVVITEDPDRCDRVTDACGMTNTEYSGACAILHFNGRSVSVQGAYPCLDIDTPGNGRCSNHLSLGVTMDHQLQVDSGNTAIRQARSEGVHCDSLRLSASQPPESDWFSLWEARARGQKQESTVVNQDEHFDPQDALIPKVHVYDSGPFEVAFGPAGGMETANIGDFVLIKFFETSIEAYGNPESFAILSASIDSGEPQTIETQWTTNASVTLFSEGAGDLNAHDRHTLNLTLLSLSSLQSSPGPRRNRFTFRGFKYTPSYKTREEGEIMHGEWVKKTDY</sequence>
<evidence type="ECO:0000313" key="1">
    <source>
        <dbReference type="EMBL" id="TFL02862.1"/>
    </source>
</evidence>